<evidence type="ECO:0000256" key="5">
    <source>
        <dbReference type="ARBA" id="ARBA00022777"/>
    </source>
</evidence>
<dbReference type="InterPro" id="IPR000719">
    <property type="entry name" value="Prot_kinase_dom"/>
</dbReference>
<keyword evidence="1 13" id="KW-0723">Serine/threonine-protein kinase</keyword>
<evidence type="ECO:0000256" key="14">
    <source>
        <dbReference type="SAM" id="MobiDB-lite"/>
    </source>
</evidence>
<evidence type="ECO:0000256" key="8">
    <source>
        <dbReference type="ARBA" id="ARBA00038999"/>
    </source>
</evidence>
<dbReference type="eggNOG" id="KOG0581">
    <property type="taxonomic scope" value="Eukaryota"/>
</dbReference>
<evidence type="ECO:0000256" key="4">
    <source>
        <dbReference type="ARBA" id="ARBA00022741"/>
    </source>
</evidence>
<dbReference type="Proteomes" id="UP000017836">
    <property type="component" value="Unassembled WGS sequence"/>
</dbReference>
<dbReference type="KEGG" id="atr:18439562"/>
<dbReference type="SMART" id="SM00220">
    <property type="entry name" value="S_TKc"/>
    <property type="match status" value="1"/>
</dbReference>
<proteinExistence type="inferred from homology"/>
<comment type="catalytic activity">
    <reaction evidence="11">
        <text>L-tyrosyl-[protein] + ATP = O-phospho-L-tyrosyl-[protein] + ADP + H(+)</text>
        <dbReference type="Rhea" id="RHEA:10596"/>
        <dbReference type="Rhea" id="RHEA-COMP:10136"/>
        <dbReference type="Rhea" id="RHEA-COMP:20101"/>
        <dbReference type="ChEBI" id="CHEBI:15378"/>
        <dbReference type="ChEBI" id="CHEBI:30616"/>
        <dbReference type="ChEBI" id="CHEBI:46858"/>
        <dbReference type="ChEBI" id="CHEBI:61978"/>
        <dbReference type="ChEBI" id="CHEBI:456216"/>
        <dbReference type="EC" id="2.7.12.2"/>
    </reaction>
</comment>
<evidence type="ECO:0000256" key="1">
    <source>
        <dbReference type="ARBA" id="ARBA00022527"/>
    </source>
</evidence>
<keyword evidence="2" id="KW-0597">Phosphoprotein</keyword>
<dbReference type="PROSITE" id="PS50011">
    <property type="entry name" value="PROTEIN_KINASE_DOM"/>
    <property type="match status" value="1"/>
</dbReference>
<dbReference type="PANTHER" id="PTHR48013">
    <property type="entry name" value="DUAL SPECIFICITY MITOGEN-ACTIVATED PROTEIN KINASE KINASE 5-RELATED"/>
    <property type="match status" value="1"/>
</dbReference>
<dbReference type="PROSITE" id="PS00107">
    <property type="entry name" value="PROTEIN_KINASE_ATP"/>
    <property type="match status" value="1"/>
</dbReference>
<dbReference type="GO" id="GO:0005524">
    <property type="term" value="F:ATP binding"/>
    <property type="evidence" value="ECO:0007669"/>
    <property type="project" value="UniProtKB-UniRule"/>
</dbReference>
<keyword evidence="6 12" id="KW-0067">ATP-binding</keyword>
<dbReference type="AlphaFoldDB" id="W1PMW5"/>
<dbReference type="OMA" id="HILLEFC"/>
<dbReference type="InterPro" id="IPR011009">
    <property type="entry name" value="Kinase-like_dom_sf"/>
</dbReference>
<feature type="region of interest" description="Disordered" evidence="14">
    <location>
        <begin position="1"/>
        <end position="72"/>
    </location>
</feature>
<evidence type="ECO:0000313" key="16">
    <source>
        <dbReference type="EMBL" id="ERN11362.1"/>
    </source>
</evidence>
<dbReference type="Gene3D" id="3.30.200.20">
    <property type="entry name" value="Phosphorylase Kinase, domain 1"/>
    <property type="match status" value="1"/>
</dbReference>
<dbReference type="GO" id="GO:0006950">
    <property type="term" value="P:response to stress"/>
    <property type="evidence" value="ECO:0007669"/>
    <property type="project" value="UniProtKB-ARBA"/>
</dbReference>
<evidence type="ECO:0000256" key="7">
    <source>
        <dbReference type="ARBA" id="ARBA00038035"/>
    </source>
</evidence>
<dbReference type="GO" id="GO:0051707">
    <property type="term" value="P:response to other organism"/>
    <property type="evidence" value="ECO:0007669"/>
    <property type="project" value="UniProtKB-ARBA"/>
</dbReference>
<comment type="similarity">
    <text evidence="7">Belongs to the protein kinase superfamily. STE Ser/Thr protein kinase family. MAP kinase kinase subfamily.</text>
</comment>
<dbReference type="FunFam" id="1.10.510.10:FF:000350">
    <property type="entry name" value="Mitogen-activated protein kinase 2"/>
    <property type="match status" value="1"/>
</dbReference>
<sequence>MLAERRRANLRLPLPKTGGFSPRFSPEFFDNLPRSEPISSGEKCPRNSFSGDNKPKKPISGENRVQNQAISGENRVEEVLDSGINGVKNPSYSGEIRLRNVQPSDFSGETRRGFPLPLPPGRKFEVERLSDLERLGVLGHGNGGTVYKARHKRTGTIYALKVLHSEFDPPARRQMVREMEILKKTDSPHVVKCHGIFEKFGDISLVLEFMGGGTLDEVFRRANGSVSEQFISGICRQVLEGLAYLHDQKIVHRDLKPTNILVNRKLEVKIADFGVSRIMCRTLDPCDSYVGTCAYMSPERFDPDSHGGNYSGYAGDIWSLGLTIMELYMGRFPFLKPGQRPDWPTLMMAICFGELPKLPDEASSEFGSFVGCCLQKDSSRRWTARQLLGHPFITKHGGLASKLQGLSLS</sequence>
<dbReference type="GO" id="GO:0005737">
    <property type="term" value="C:cytoplasm"/>
    <property type="evidence" value="ECO:0000318"/>
    <property type="project" value="GO_Central"/>
</dbReference>
<dbReference type="EC" id="2.7.12.2" evidence="8"/>
<dbReference type="GO" id="GO:0004708">
    <property type="term" value="F:MAP kinase kinase activity"/>
    <property type="evidence" value="ECO:0007669"/>
    <property type="project" value="UniProtKB-EC"/>
</dbReference>
<accession>W1PMW5</accession>
<dbReference type="PANTHER" id="PTHR48013:SF9">
    <property type="entry name" value="DUAL SPECIFICITY MITOGEN-ACTIVATED PROTEIN KINASE KINASE 5"/>
    <property type="match status" value="1"/>
</dbReference>
<feature type="binding site" evidence="12">
    <location>
        <position position="161"/>
    </location>
    <ligand>
        <name>ATP</name>
        <dbReference type="ChEBI" id="CHEBI:30616"/>
    </ligand>
</feature>
<dbReference type="SUPFAM" id="SSF56112">
    <property type="entry name" value="Protein kinase-like (PK-like)"/>
    <property type="match status" value="1"/>
</dbReference>
<evidence type="ECO:0000256" key="3">
    <source>
        <dbReference type="ARBA" id="ARBA00022679"/>
    </source>
</evidence>
<dbReference type="EMBL" id="KI392708">
    <property type="protein sequence ID" value="ERN11362.1"/>
    <property type="molecule type" value="Genomic_DNA"/>
</dbReference>
<evidence type="ECO:0000256" key="2">
    <source>
        <dbReference type="ARBA" id="ARBA00022553"/>
    </source>
</evidence>
<keyword evidence="5" id="KW-0418">Kinase</keyword>
<evidence type="ECO:0000256" key="12">
    <source>
        <dbReference type="PROSITE-ProRule" id="PRU10141"/>
    </source>
</evidence>
<dbReference type="PROSITE" id="PS00108">
    <property type="entry name" value="PROTEIN_KINASE_ST"/>
    <property type="match status" value="1"/>
</dbReference>
<dbReference type="HOGENOM" id="CLU_000288_63_23_1"/>
<comment type="catalytic activity">
    <reaction evidence="10">
        <text>L-threonyl-[protein] + ATP = O-phospho-L-threonyl-[protein] + ADP + H(+)</text>
        <dbReference type="Rhea" id="RHEA:46608"/>
        <dbReference type="Rhea" id="RHEA-COMP:11060"/>
        <dbReference type="Rhea" id="RHEA-COMP:11605"/>
        <dbReference type="ChEBI" id="CHEBI:15378"/>
        <dbReference type="ChEBI" id="CHEBI:30013"/>
        <dbReference type="ChEBI" id="CHEBI:30616"/>
        <dbReference type="ChEBI" id="CHEBI:61977"/>
        <dbReference type="ChEBI" id="CHEBI:456216"/>
        <dbReference type="EC" id="2.7.12.2"/>
    </reaction>
</comment>
<protein>
    <recommendedName>
        <fullName evidence="8">mitogen-activated protein kinase kinase</fullName>
        <ecNumber evidence="8">2.7.12.2</ecNumber>
    </recommendedName>
</protein>
<evidence type="ECO:0000259" key="15">
    <source>
        <dbReference type="PROSITE" id="PS50011"/>
    </source>
</evidence>
<evidence type="ECO:0000256" key="10">
    <source>
        <dbReference type="ARBA" id="ARBA00049299"/>
    </source>
</evidence>
<evidence type="ECO:0000256" key="11">
    <source>
        <dbReference type="ARBA" id="ARBA00051693"/>
    </source>
</evidence>
<evidence type="ECO:0000256" key="9">
    <source>
        <dbReference type="ARBA" id="ARBA00049014"/>
    </source>
</evidence>
<evidence type="ECO:0000256" key="13">
    <source>
        <dbReference type="RuleBase" id="RU000304"/>
    </source>
</evidence>
<reference evidence="17" key="1">
    <citation type="journal article" date="2013" name="Science">
        <title>The Amborella genome and the evolution of flowering plants.</title>
        <authorList>
            <consortium name="Amborella Genome Project"/>
        </authorList>
    </citation>
    <scope>NUCLEOTIDE SEQUENCE [LARGE SCALE GENOMIC DNA]</scope>
</reference>
<comment type="catalytic activity">
    <reaction evidence="9">
        <text>L-seryl-[protein] + ATP = O-phospho-L-seryl-[protein] + ADP + H(+)</text>
        <dbReference type="Rhea" id="RHEA:17989"/>
        <dbReference type="Rhea" id="RHEA-COMP:9863"/>
        <dbReference type="Rhea" id="RHEA-COMP:11604"/>
        <dbReference type="ChEBI" id="CHEBI:15378"/>
        <dbReference type="ChEBI" id="CHEBI:29999"/>
        <dbReference type="ChEBI" id="CHEBI:30616"/>
        <dbReference type="ChEBI" id="CHEBI:83421"/>
        <dbReference type="ChEBI" id="CHEBI:456216"/>
        <dbReference type="EC" id="2.7.12.2"/>
    </reaction>
</comment>
<dbReference type="OrthoDB" id="8693905at2759"/>
<dbReference type="FunFam" id="3.30.200.20:FF:000040">
    <property type="entry name" value="Dual specificity mitogen-activated protein kinase kinase"/>
    <property type="match status" value="1"/>
</dbReference>
<evidence type="ECO:0000313" key="17">
    <source>
        <dbReference type="Proteomes" id="UP000017836"/>
    </source>
</evidence>
<dbReference type="CDD" id="cd06623">
    <property type="entry name" value="PKc_MAPKK_plant_like"/>
    <property type="match status" value="1"/>
</dbReference>
<dbReference type="InterPro" id="IPR008271">
    <property type="entry name" value="Ser/Thr_kinase_AS"/>
</dbReference>
<dbReference type="InterPro" id="IPR017441">
    <property type="entry name" value="Protein_kinase_ATP_BS"/>
</dbReference>
<keyword evidence="17" id="KW-1185">Reference proteome</keyword>
<dbReference type="Gene3D" id="1.10.510.10">
    <property type="entry name" value="Transferase(Phosphotransferase) domain 1"/>
    <property type="match status" value="1"/>
</dbReference>
<dbReference type="STRING" id="13333.W1PMW5"/>
<organism evidence="16 17">
    <name type="scientific">Amborella trichopoda</name>
    <dbReference type="NCBI Taxonomy" id="13333"/>
    <lineage>
        <taxon>Eukaryota</taxon>
        <taxon>Viridiplantae</taxon>
        <taxon>Streptophyta</taxon>
        <taxon>Embryophyta</taxon>
        <taxon>Tracheophyta</taxon>
        <taxon>Spermatophyta</taxon>
        <taxon>Magnoliopsida</taxon>
        <taxon>Amborellales</taxon>
        <taxon>Amborellaceae</taxon>
        <taxon>Amborella</taxon>
    </lineage>
</organism>
<dbReference type="GO" id="GO:0004674">
    <property type="term" value="F:protein serine/threonine kinase activity"/>
    <property type="evidence" value="ECO:0000318"/>
    <property type="project" value="GO_Central"/>
</dbReference>
<keyword evidence="4 12" id="KW-0547">Nucleotide-binding</keyword>
<gene>
    <name evidence="16" type="ORF">AMTR_s00176p00017140</name>
</gene>
<evidence type="ECO:0000256" key="6">
    <source>
        <dbReference type="ARBA" id="ARBA00022840"/>
    </source>
</evidence>
<name>W1PMW5_AMBTC</name>
<keyword evidence="3" id="KW-0808">Transferase</keyword>
<feature type="domain" description="Protein kinase" evidence="15">
    <location>
        <begin position="132"/>
        <end position="393"/>
    </location>
</feature>
<dbReference type="Gramene" id="ERN11362">
    <property type="protein sequence ID" value="ERN11362"/>
    <property type="gene ID" value="AMTR_s00176p00017140"/>
</dbReference>
<dbReference type="Pfam" id="PF00069">
    <property type="entry name" value="Pkinase"/>
    <property type="match status" value="1"/>
</dbReference>